<keyword evidence="2" id="KW-1185">Reference proteome</keyword>
<gene>
    <name evidence="1" type="ORF">ADEAN_000444200</name>
</gene>
<sequence>MSCSGLDFPLIVKNNIFYIARRRIGQKWERFLRVNSLHEFSSQMPILSSLDVVDRRRPERRHLCGLPADPQYGHGHSYSKSIAVVIQRPLFCLLITQTIHRDVGDVLLYTSVFKISSGPFARKFYAGCATLDHFSSVTKDYATREKGF</sequence>
<name>A0A7G2CDM9_9TRYP</name>
<reference evidence="1 2" key="1">
    <citation type="submission" date="2020-08" db="EMBL/GenBank/DDBJ databases">
        <authorList>
            <person name="Newling K."/>
            <person name="Davey J."/>
            <person name="Forrester S."/>
        </authorList>
    </citation>
    <scope>NUCLEOTIDE SEQUENCE [LARGE SCALE GENOMIC DNA]</scope>
    <source>
        <strain evidence="2">Crithidia deanei Carvalho (ATCC PRA-265)</strain>
    </source>
</reference>
<protein>
    <submittedName>
        <fullName evidence="1">Uncharacterized protein</fullName>
    </submittedName>
</protein>
<proteinExistence type="predicted"/>
<organism evidence="1 2">
    <name type="scientific">Angomonas deanei</name>
    <dbReference type="NCBI Taxonomy" id="59799"/>
    <lineage>
        <taxon>Eukaryota</taxon>
        <taxon>Discoba</taxon>
        <taxon>Euglenozoa</taxon>
        <taxon>Kinetoplastea</taxon>
        <taxon>Metakinetoplastina</taxon>
        <taxon>Trypanosomatida</taxon>
        <taxon>Trypanosomatidae</taxon>
        <taxon>Strigomonadinae</taxon>
        <taxon>Angomonas</taxon>
    </lineage>
</organism>
<dbReference type="AlphaFoldDB" id="A0A7G2CDM9"/>
<dbReference type="EMBL" id="LR877151">
    <property type="protein sequence ID" value="CAD2216964.1"/>
    <property type="molecule type" value="Genomic_DNA"/>
</dbReference>
<evidence type="ECO:0000313" key="2">
    <source>
        <dbReference type="Proteomes" id="UP000515908"/>
    </source>
</evidence>
<dbReference type="Proteomes" id="UP000515908">
    <property type="component" value="Chromosome 07"/>
</dbReference>
<dbReference type="VEuPathDB" id="TriTrypDB:ADEAN_000444200"/>
<accession>A0A7G2CDM9</accession>
<evidence type="ECO:0000313" key="1">
    <source>
        <dbReference type="EMBL" id="CAD2216964.1"/>
    </source>
</evidence>